<feature type="compositionally biased region" description="Basic and acidic residues" evidence="8">
    <location>
        <begin position="470"/>
        <end position="493"/>
    </location>
</feature>
<evidence type="ECO:0000259" key="9">
    <source>
        <dbReference type="PROSITE" id="PS50067"/>
    </source>
</evidence>
<dbReference type="GO" id="GO:0005524">
    <property type="term" value="F:ATP binding"/>
    <property type="evidence" value="ECO:0007669"/>
    <property type="project" value="UniProtKB-UniRule"/>
</dbReference>
<dbReference type="InterPro" id="IPR027640">
    <property type="entry name" value="Kinesin-like_fam"/>
</dbReference>
<dbReference type="PANTHER" id="PTHR47969">
    <property type="entry name" value="CHROMOSOME-ASSOCIATED KINESIN KIF4A-RELATED"/>
    <property type="match status" value="1"/>
</dbReference>
<dbReference type="PANTHER" id="PTHR47969:SF15">
    <property type="entry name" value="CHROMOSOME-ASSOCIATED KINESIN KIF4A-RELATED"/>
    <property type="match status" value="1"/>
</dbReference>
<dbReference type="GO" id="GO:0008017">
    <property type="term" value="F:microtubule binding"/>
    <property type="evidence" value="ECO:0007669"/>
    <property type="project" value="InterPro"/>
</dbReference>
<feature type="region of interest" description="Disordered" evidence="8">
    <location>
        <begin position="778"/>
        <end position="799"/>
    </location>
</feature>
<comment type="similarity">
    <text evidence="6">Belongs to the TRAFAC class myosin-kinesin ATPase superfamily. Kinesin family.</text>
</comment>
<keyword evidence="2" id="KW-0963">Cytoplasm</keyword>
<feature type="compositionally biased region" description="Basic and acidic residues" evidence="8">
    <location>
        <begin position="1101"/>
        <end position="1115"/>
    </location>
</feature>
<feature type="region of interest" description="Disordered" evidence="8">
    <location>
        <begin position="1285"/>
        <end position="1318"/>
    </location>
</feature>
<dbReference type="EMBL" id="KQ234811">
    <property type="protein sequence ID" value="KMZ86961.1"/>
    <property type="molecule type" value="Genomic_DNA"/>
</dbReference>
<feature type="compositionally biased region" description="Pro residues" evidence="8">
    <location>
        <begin position="790"/>
        <end position="799"/>
    </location>
</feature>
<keyword evidence="4 6" id="KW-0067">ATP-binding</keyword>
<dbReference type="SUPFAM" id="SSF50978">
    <property type="entry name" value="WD40 repeat-like"/>
    <property type="match status" value="2"/>
</dbReference>
<dbReference type="Gene3D" id="3.40.850.10">
    <property type="entry name" value="Kinesin motor domain"/>
    <property type="match status" value="1"/>
</dbReference>
<feature type="region of interest" description="Disordered" evidence="8">
    <location>
        <begin position="413"/>
        <end position="493"/>
    </location>
</feature>
<sequence>MDDLAAAGVKTAVEKNAQSNWTGGNNAEAEGETHAELDSHNCVGNPVGINPKGDHLLASNERQDDHLEKEQTGESKTNKLIFNKRNHPNSSLKFDQKNVAEMNKYEYAYEREDVFSCEDAFGESVESNNLSSYDEEEREQIDPLNGYHNGQTSNNNRGSERQNCQVIVRIKPRIKTNKLEKVSKLNENDTTGRGINYEDGKNIKYKKNCLYVHNQNFSFDKIFSEETKQVEVYSYLSDTFLNNLFEGYNCTIFAYGQTGSGKTFTMGFDYMNEFSQSVGILPRFLNDMFKTIERKKRKIDFDVSCTYIEIYNEEIIDLIDFKEEDYHDKVSLKNGKKNKKKKKINKNISIREDINKKEIILMGIKNEKVQTVQDVFTILHKGNLFRTTERTFMNDKSSRSHAIFTVNLIQRKKQAAESEKNKGNPPEGNPNCRNEQGAVNQLGEEQKRRSVNGSDVAEEGATSNAAAHTNADEGKKDLNFAKEGNHNGDGLEHTNKADVICSKFHFVDLAGSERAKRTETKGHRLKEAISINYGLLSLSNVIYSLSSNKKSQHVPYRNSKLTRILQDSLGGNSKTVMIACISIDPVDFYESLSTIKYAARTKKIKNTPVINYDINSVVINDLRKQLFNLNLELKKYKIECKDKSSEGDFTRVKELTSQNKLLLQKVKGLKVKRKKLICLIFYYMGLLKRPNYAPTDGSLRSNVVESVRSCSVGLLNQKGCITQGGEPCIGGEFPSNDGQSVPGGASAIVHSGDRAGDNAIHITSAPVCKNRTVVPDVPPSGGALSSAPPSGAPPCGGPPSRPHFTMSVDSFFQKRGNLDKEDAANVNSKFSEPGKSTHDGLCSSGMAPLTMKGTPMGDAKSCHSCGLKQSSNEHIVEKNSKKEHDMNVVVSGGSYEVDTCETCHCVERPSLQKRDDQTVHMNRATHDNRSIFQESVMWWADNANEGDHLTSVPKDPPGELSPNVMEPPKKDAPKGDTLNGNNSLCTTCQTKNLVEDREDACDSDFNTLEEKYLFVNLEEDKRCVENLFRQFELNRYNERKLRDLNKKYISIFEKNKAYEKKIDELKKMVKRMKRCAKLSSEGRYGGGKRKKKKAPKGGRSGRSERSERSGIRGRDVGAVVGGAKAGPPNRQNRPDGRKKLPHSPPQDDNFYPPNCDHFSDVEFEREMKRKMLKHFARKKNLTDTEVSAKGLNSFCAYGTGGCHEQTRLMDLLHQNLNHHKKEISLIDNPQLNSCLVSAGRHRKVRSRRRRKMLLYENNDSASSNFIYSSNNVDLGLFDDTAEVGEIPMGSNGRRGGPTNGEKGTPRGVPDERKKKQVQMEVTDISHPYDHFVGSGKMDDLHFVNCAGGEVNPKWHTSDEEDEKITVEEHSEDDTCESSPSSSDDRSGRSSGNVSPKFLKNKLNKLQKIIKEDICKIKRVNREKEEYNAKNELLTNSIMSLKKKLHYLQVSSQNDKNCKKIENMKGEIQRITNEKQKIQKKLNDNEQQIKHLKVDILKMKSNFLKTSTLLKEEQRKHTNIIRKKENIITKLHEREEHYINKLKKKEEISKQAYSKLLKRNQELNEELKKLKKKGPSGNAKRGDRKKGQENRPPEGIIKRNKFDGVSTRVKKVTSDGMRISTPLRDGDVHHYDHPDDGNNGGGDQHREDATSLQNDDYNASPLSTILSDGVKSLYLNSSPSVCNPENNLFPSHSFYMFNKSESKFQSSFKNDAKIKNYLREFLKKKKKLSSIKAKLDKEKSMNRQVRKILQALYVKRKNEDEEGDREQDGSPRRSTPIGVEDKSAQINRTTNEGEDRESSAGQPMTEQPLRNRVTTAKMEQNEQNVRDCQSDGKDSIPVKENFPPVEDKDGGENPPILLRDEKMDEEVAYYENKLKESNELLKKLKRDIITKKEEFILQKVVKHLLKKLYFNFNKRKESERKIKSLKKFIYSENLFISKIYNNFFYLTNVANNLTLPIGCNSHLNNHSMVSFYSNQINDPREGHPNGGFHLTCAERQLKNNNAGLSALLPLYKFDQFKKVLPRNGAANGLLDGRRRNTFSSSMGINPTAEVNQNLTNLKKRSYKSRLIENLHLSRFNKRRVVLCRSDNLVESGKNGESGENGKNGNFETKWGKRYSDGFSLNRMRDAHEGVGLEAKFNGGAPAEEGIHHLPKGYEQINWMPNEGAKNVNLSALNLLHDNNIFGKSEKGSFIRRVHGDSGGGEDQSVNAMDAVDAIAAVDVDERSLEQTNHHALPNVRMKRKSIDNCYLYASKQNGDNFLDYYQDVFSRGHYDVNGAKGEEEKTQRDVTTSDPSQRFLCGKSGGEPYQGAEAPQRESPLCNSKCDQMKSSPIDLCVHPPTANTTIGSDAFSKGRNEFAASKRLEGRVPHGGCNPPGKKGDHVSSSMKRGSQELNSALTNVRTDGEDCSSIDTAKKGEGRIGGKYDNGECSAGIGTGMYSSPCGIPIAEESKANLLPSSGRTDQLWGENKLDFNLAPRQMSGNGTHKEDGSRDPIEGNHKQEVTTEVGQTVRSLNVSSADGVKKRQPKVCSIKSKSADGNSRISGGVSNVKRACKEKENKSSDASLDGTNVTREANNTEVRNINSEEESQMRSKNTSIDAETKLGKKAGINKLPANQTEGSLHHTVLVQKGDDTSHKAQGAKLQMDSSSTAQWNSRTNRDEPNCGGYGKPNDGGEGTQSNNLQYGINREDFKKIEKIHEESINIFKNKMNDIGMSSESFGSLHMMEKKIKGNFANSGNYDGDNTMGEEFPLNKGTTQKRYKTLCMKNCHKYGVSGLCVKGSSSKDLTILSSSINNIKLWDGKKAVWNYDHVNLKNEKSTFINSLIVSFQNNCFFAGINSYVHLFDIRTNPVSLQKYYYSDKNDGSLLISLLNDKSDYVPFLLQNGCTSTFSGVAADGDYTYGGVQNVIERNAVEDAVGQEPWDTSLKHPLSREWQEENVTSAIHENGSRNVASATHENGSRNVASEAHENGNKKMGSATHQSCHERGNQTSTLCHGKADAAEEDARDKLKPIRDAENFQSEYCICACGNENFIKVFDIRKNDDNMWLAKIPITNKIEYITQIPMKKNGKNITKDSNILKNIIIASRDKTVKIWKKGWVSFYPPSYDWCTSLSNFNLSDLMINKGTPSLQEESAEYANNLFNYDSLIVSGSRDSHLRFWLYATDSTTNEFNRFMKIVKNAHMVDITSIAKYQTSGLVTADRDGFIQMWDCNLSVNDNEKALLDMDIYSSQLNLAVNKMGKTLRHSPNAINKVVCYENHFLTASSDGSIKIFSEK</sequence>
<evidence type="ECO:0000256" key="7">
    <source>
        <dbReference type="SAM" id="Coils"/>
    </source>
</evidence>
<feature type="compositionally biased region" description="Basic and acidic residues" evidence="8">
    <location>
        <begin position="1823"/>
        <end position="1836"/>
    </location>
</feature>
<evidence type="ECO:0000256" key="3">
    <source>
        <dbReference type="ARBA" id="ARBA00022741"/>
    </source>
</evidence>
<dbReference type="SMART" id="SM00129">
    <property type="entry name" value="KISc"/>
    <property type="match status" value="1"/>
</dbReference>
<feature type="compositionally biased region" description="Basic residues" evidence="8">
    <location>
        <begin position="1086"/>
        <end position="1096"/>
    </location>
</feature>
<dbReference type="GO" id="GO:0051231">
    <property type="term" value="P:spindle elongation"/>
    <property type="evidence" value="ECO:0007669"/>
    <property type="project" value="TreeGrafter"/>
</dbReference>
<dbReference type="InterPro" id="IPR001680">
    <property type="entry name" value="WD40_rpt"/>
</dbReference>
<dbReference type="SMART" id="SM00320">
    <property type="entry name" value="WD40"/>
    <property type="match status" value="5"/>
</dbReference>
<evidence type="ECO:0000256" key="5">
    <source>
        <dbReference type="ARBA" id="ARBA00023054"/>
    </source>
</evidence>
<dbReference type="GO" id="GO:0005737">
    <property type="term" value="C:cytoplasm"/>
    <property type="evidence" value="ECO:0007669"/>
    <property type="project" value="UniProtKB-SubCell"/>
</dbReference>
<dbReference type="GO" id="GO:0007052">
    <property type="term" value="P:mitotic spindle organization"/>
    <property type="evidence" value="ECO:0007669"/>
    <property type="project" value="TreeGrafter"/>
</dbReference>
<comment type="subcellular location">
    <subcellularLocation>
        <location evidence="1">Cytoplasm</location>
    </subcellularLocation>
</comment>
<feature type="compositionally biased region" description="Polar residues" evidence="8">
    <location>
        <begin position="2558"/>
        <end position="2579"/>
    </location>
</feature>
<feature type="coiled-coil region" evidence="7">
    <location>
        <begin position="1866"/>
        <end position="1893"/>
    </location>
</feature>
<keyword evidence="3 6" id="KW-0547">Nucleotide-binding</keyword>
<dbReference type="InterPro" id="IPR015943">
    <property type="entry name" value="WD40/YVTN_repeat-like_dom_sf"/>
</dbReference>
<name>A0A0J9SVU8_PLAV1</name>
<evidence type="ECO:0000256" key="1">
    <source>
        <dbReference type="ARBA" id="ARBA00004496"/>
    </source>
</evidence>
<dbReference type="PROSITE" id="PS00411">
    <property type="entry name" value="KINESIN_MOTOR_1"/>
    <property type="match status" value="1"/>
</dbReference>
<feature type="compositionally biased region" description="Polar residues" evidence="8">
    <location>
        <begin position="2940"/>
        <end position="2959"/>
    </location>
</feature>
<feature type="compositionally biased region" description="Polar residues" evidence="8">
    <location>
        <begin position="16"/>
        <end position="25"/>
    </location>
</feature>
<evidence type="ECO:0000256" key="2">
    <source>
        <dbReference type="ARBA" id="ARBA00022490"/>
    </source>
</evidence>
<keyword evidence="6" id="KW-0505">Motor protein</keyword>
<dbReference type="Pfam" id="PF00225">
    <property type="entry name" value="Kinesin"/>
    <property type="match status" value="2"/>
</dbReference>
<feature type="region of interest" description="Disordered" evidence="8">
    <location>
        <begin position="947"/>
        <end position="978"/>
    </location>
</feature>
<feature type="compositionally biased region" description="Basic and acidic residues" evidence="8">
    <location>
        <begin position="2481"/>
        <end position="2499"/>
    </location>
</feature>
<feature type="coiled-coil region" evidence="7">
    <location>
        <begin position="619"/>
        <end position="672"/>
    </location>
</feature>
<keyword evidence="5 7" id="KW-0175">Coiled coil</keyword>
<evidence type="ECO:0000313" key="11">
    <source>
        <dbReference type="Proteomes" id="UP000053327"/>
    </source>
</evidence>
<dbReference type="InterPro" id="IPR036322">
    <property type="entry name" value="WD40_repeat_dom_sf"/>
</dbReference>
<dbReference type="Gene3D" id="2.130.10.10">
    <property type="entry name" value="YVTN repeat-like/Quinoprotein amine dehydrogenase"/>
    <property type="match status" value="1"/>
</dbReference>
<evidence type="ECO:0000256" key="6">
    <source>
        <dbReference type="PROSITE-ProRule" id="PRU00283"/>
    </source>
</evidence>
<feature type="region of interest" description="Disordered" evidence="8">
    <location>
        <begin position="1350"/>
        <end position="1396"/>
    </location>
</feature>
<reference evidence="10 11" key="1">
    <citation type="submission" date="2011-08" db="EMBL/GenBank/DDBJ databases">
        <title>The Genome Sequence of Plasmodium vivax Brazil I.</title>
        <authorList>
            <consortium name="The Broad Institute Genome Sequencing Platform"/>
            <consortium name="The Broad Institute Genome Sequencing Center for Infectious Disease"/>
            <person name="Neafsey D."/>
            <person name="Carlton J."/>
            <person name="Barnwell J."/>
            <person name="Collins W."/>
            <person name="Escalante A."/>
            <person name="Mullikin J."/>
            <person name="Saul A."/>
            <person name="Guigo R."/>
            <person name="Camara F."/>
            <person name="Young S.K."/>
            <person name="Zeng Q."/>
            <person name="Gargeya S."/>
            <person name="Fitzgerald M."/>
            <person name="Haas B."/>
            <person name="Abouelleil A."/>
            <person name="Alvarado L."/>
            <person name="Arachchi H.M."/>
            <person name="Berlin A."/>
            <person name="Brown A."/>
            <person name="Chapman S.B."/>
            <person name="Chen Z."/>
            <person name="Dunbar C."/>
            <person name="Freedman E."/>
            <person name="Gearin G."/>
            <person name="Gellesch M."/>
            <person name="Goldberg J."/>
            <person name="Griggs A."/>
            <person name="Gujja S."/>
            <person name="Heiman D."/>
            <person name="Howarth C."/>
            <person name="Larson L."/>
            <person name="Lui A."/>
            <person name="MacDonald P.J.P."/>
            <person name="Montmayeur A."/>
            <person name="Murphy C."/>
            <person name="Neiman D."/>
            <person name="Pearson M."/>
            <person name="Priest M."/>
            <person name="Roberts A."/>
            <person name="Saif S."/>
            <person name="Shea T."/>
            <person name="Shenoy N."/>
            <person name="Sisk P."/>
            <person name="Stolte C."/>
            <person name="Sykes S."/>
            <person name="Wortman J."/>
            <person name="Nusbaum C."/>
            <person name="Birren B."/>
        </authorList>
    </citation>
    <scope>NUCLEOTIDE SEQUENCE [LARGE SCALE GENOMIC DNA]</scope>
    <source>
        <strain evidence="10 11">Brazil I</strain>
    </source>
</reference>
<feature type="binding site" evidence="6">
    <location>
        <begin position="256"/>
        <end position="263"/>
    </location>
    <ligand>
        <name>ATP</name>
        <dbReference type="ChEBI" id="CHEBI:30616"/>
    </ligand>
</feature>
<evidence type="ECO:0000256" key="4">
    <source>
        <dbReference type="ARBA" id="ARBA00022840"/>
    </source>
</evidence>
<dbReference type="InterPro" id="IPR019821">
    <property type="entry name" value="Kinesin_motor_CS"/>
</dbReference>
<feature type="compositionally biased region" description="Polar residues" evidence="8">
    <location>
        <begin position="2500"/>
        <end position="2514"/>
    </location>
</feature>
<proteinExistence type="inferred from homology"/>
<feature type="compositionally biased region" description="Polar residues" evidence="8">
    <location>
        <begin position="1811"/>
        <end position="1822"/>
    </location>
</feature>
<dbReference type="PROSITE" id="PS50067">
    <property type="entry name" value="KINESIN_MOTOR_2"/>
    <property type="match status" value="1"/>
</dbReference>
<feature type="compositionally biased region" description="Gly residues" evidence="8">
    <location>
        <begin position="2661"/>
        <end position="2672"/>
    </location>
</feature>
<feature type="region of interest" description="Disordered" evidence="8">
    <location>
        <begin position="2362"/>
        <end position="2383"/>
    </location>
</feature>
<dbReference type="OrthoDB" id="3176171at2759"/>
<dbReference type="GO" id="GO:0007018">
    <property type="term" value="P:microtubule-based movement"/>
    <property type="evidence" value="ECO:0007669"/>
    <property type="project" value="InterPro"/>
</dbReference>
<dbReference type="SUPFAM" id="SSF52540">
    <property type="entry name" value="P-loop containing nucleoside triphosphate hydrolases"/>
    <property type="match status" value="1"/>
</dbReference>
<feature type="domain" description="Kinesin motor" evidence="9">
    <location>
        <begin position="163"/>
        <end position="604"/>
    </location>
</feature>
<feature type="region of interest" description="Disordered" evidence="8">
    <location>
        <begin position="2472"/>
        <end position="2593"/>
    </location>
</feature>
<evidence type="ECO:0000313" key="10">
    <source>
        <dbReference type="EMBL" id="KMZ86961.1"/>
    </source>
</evidence>
<feature type="region of interest" description="Disordered" evidence="8">
    <location>
        <begin position="1"/>
        <end position="36"/>
    </location>
</feature>
<feature type="compositionally biased region" description="Polar residues" evidence="8">
    <location>
        <begin position="148"/>
        <end position="161"/>
    </location>
</feature>
<feature type="compositionally biased region" description="Polar residues" evidence="8">
    <location>
        <begin position="2641"/>
        <end position="2652"/>
    </location>
</feature>
<feature type="region of interest" description="Disordered" evidence="8">
    <location>
        <begin position="1079"/>
        <end position="1154"/>
    </location>
</feature>
<dbReference type="InterPro" id="IPR001752">
    <property type="entry name" value="Kinesin_motor_dom"/>
</dbReference>
<dbReference type="InterPro" id="IPR036961">
    <property type="entry name" value="Kinesin_motor_dom_sf"/>
</dbReference>
<accession>A0A0J9SVU8</accession>
<organism evidence="10 11">
    <name type="scientific">Plasmodium vivax (strain Brazil I)</name>
    <dbReference type="NCBI Taxonomy" id="1033975"/>
    <lineage>
        <taxon>Eukaryota</taxon>
        <taxon>Sar</taxon>
        <taxon>Alveolata</taxon>
        <taxon>Apicomplexa</taxon>
        <taxon>Aconoidasida</taxon>
        <taxon>Haemosporida</taxon>
        <taxon>Plasmodiidae</taxon>
        <taxon>Plasmodium</taxon>
        <taxon>Plasmodium (Plasmodium)</taxon>
    </lineage>
</organism>
<feature type="compositionally biased region" description="Low complexity" evidence="8">
    <location>
        <begin position="779"/>
        <end position="789"/>
    </location>
</feature>
<feature type="region of interest" description="Disordered" evidence="8">
    <location>
        <begin position="2940"/>
        <end position="2990"/>
    </location>
</feature>
<feature type="region of interest" description="Disordered" evidence="8">
    <location>
        <begin position="1567"/>
        <end position="1656"/>
    </location>
</feature>
<feature type="compositionally biased region" description="Basic and acidic residues" evidence="8">
    <location>
        <begin position="1584"/>
        <end position="1601"/>
    </location>
</feature>
<dbReference type="GO" id="GO:0003777">
    <property type="term" value="F:microtubule motor activity"/>
    <property type="evidence" value="ECO:0007669"/>
    <property type="project" value="InterPro"/>
</dbReference>
<evidence type="ECO:0000256" key="8">
    <source>
        <dbReference type="SAM" id="MobiDB-lite"/>
    </source>
</evidence>
<feature type="compositionally biased region" description="Basic and acidic residues" evidence="8">
    <location>
        <begin position="1623"/>
        <end position="1635"/>
    </location>
</feature>
<feature type="region of interest" description="Disordered" evidence="8">
    <location>
        <begin position="1755"/>
        <end position="1856"/>
    </location>
</feature>
<dbReference type="Proteomes" id="UP000053327">
    <property type="component" value="Unassembled WGS sequence"/>
</dbReference>
<feature type="region of interest" description="Disordered" evidence="8">
    <location>
        <begin position="126"/>
        <end position="161"/>
    </location>
</feature>
<feature type="coiled-coil region" evidence="7">
    <location>
        <begin position="1402"/>
        <end position="1501"/>
    </location>
</feature>
<dbReference type="PRINTS" id="PR00380">
    <property type="entry name" value="KINESINHEAVY"/>
</dbReference>
<feature type="region of interest" description="Disordered" evidence="8">
    <location>
        <begin position="2627"/>
        <end position="2678"/>
    </location>
</feature>
<protein>
    <submittedName>
        <fullName evidence="10">WD domain, G-beta repeat domain-containing protein</fullName>
    </submittedName>
</protein>
<dbReference type="GO" id="GO:0005875">
    <property type="term" value="C:microtubule associated complex"/>
    <property type="evidence" value="ECO:0007669"/>
    <property type="project" value="TreeGrafter"/>
</dbReference>
<gene>
    <name evidence="10" type="ORF">PVBG_02802</name>
</gene>
<feature type="compositionally biased region" description="Polar residues" evidence="8">
    <location>
        <begin position="2529"/>
        <end position="2543"/>
    </location>
</feature>
<dbReference type="InterPro" id="IPR027417">
    <property type="entry name" value="P-loop_NTPase"/>
</dbReference>